<name>A0ABQ9V9S7_SAGOE</name>
<evidence type="ECO:0000313" key="2">
    <source>
        <dbReference type="EMBL" id="KAK2105910.1"/>
    </source>
</evidence>
<dbReference type="PANTHER" id="PTHR38653:SF1">
    <property type="entry name" value="GENE 572-RELATED"/>
    <property type="match status" value="1"/>
</dbReference>
<feature type="region of interest" description="Disordered" evidence="1">
    <location>
        <begin position="27"/>
        <end position="87"/>
    </location>
</feature>
<proteinExistence type="predicted"/>
<feature type="compositionally biased region" description="Low complexity" evidence="1">
    <location>
        <begin position="271"/>
        <end position="284"/>
    </location>
</feature>
<gene>
    <name evidence="2" type="ORF">P7K49_015424</name>
</gene>
<sequence length="344" mass="36621">MLPSEPVEGVQAGRQWPHAVLPAHPALALRMSSDASSPPPQAPRPRQSESLLVSGPSVTLTEGLGTVRPEQHPTQPPGSPLLLRGLARGHVAAPEPVLGEPDQAREKFQPLTRPWWVRLAAAALVPHHFPGELREMSSRMEVEGLHQTGPGLPREGAREHLDLSSSEPSQDTEGLGLPILPGRKATFSAPTVKQPDPSACVEASGPVLTRTPRVRLAVPLAVLPMEHLPAEPIHLAALLTPKASPIGGPDRAGDLESAPSWPAGQEESEVTHTSSPLSTRTLSLWAPTQTSPPSLVEHEHPFQAGQGVPPQQELTEPTLAPSAESHRPPELQDSVEGLSERPPR</sequence>
<keyword evidence="3" id="KW-1185">Reference proteome</keyword>
<protein>
    <submittedName>
        <fullName evidence="2">Uncharacterized protein</fullName>
    </submittedName>
</protein>
<evidence type="ECO:0000256" key="1">
    <source>
        <dbReference type="SAM" id="MobiDB-lite"/>
    </source>
</evidence>
<reference evidence="2 3" key="1">
    <citation type="submission" date="2023-05" db="EMBL/GenBank/DDBJ databases">
        <title>B98-5 Cell Line De Novo Hybrid Assembly: An Optical Mapping Approach.</title>
        <authorList>
            <person name="Kananen K."/>
            <person name="Auerbach J.A."/>
            <person name="Kautto E."/>
            <person name="Blachly J.S."/>
        </authorList>
    </citation>
    <scope>NUCLEOTIDE SEQUENCE [LARGE SCALE GENOMIC DNA]</scope>
    <source>
        <strain evidence="2">B95-8</strain>
        <tissue evidence="2">Cell line</tissue>
    </source>
</reference>
<dbReference type="Proteomes" id="UP001266305">
    <property type="component" value="Unassembled WGS sequence"/>
</dbReference>
<organism evidence="2 3">
    <name type="scientific">Saguinus oedipus</name>
    <name type="common">Cotton-top tamarin</name>
    <name type="synonym">Oedipomidas oedipus</name>
    <dbReference type="NCBI Taxonomy" id="9490"/>
    <lineage>
        <taxon>Eukaryota</taxon>
        <taxon>Metazoa</taxon>
        <taxon>Chordata</taxon>
        <taxon>Craniata</taxon>
        <taxon>Vertebrata</taxon>
        <taxon>Euteleostomi</taxon>
        <taxon>Mammalia</taxon>
        <taxon>Eutheria</taxon>
        <taxon>Euarchontoglires</taxon>
        <taxon>Primates</taxon>
        <taxon>Haplorrhini</taxon>
        <taxon>Platyrrhini</taxon>
        <taxon>Cebidae</taxon>
        <taxon>Callitrichinae</taxon>
        <taxon>Saguinus</taxon>
    </lineage>
</organism>
<feature type="compositionally biased region" description="Polar residues" evidence="1">
    <location>
        <begin position="163"/>
        <end position="172"/>
    </location>
</feature>
<feature type="region of interest" description="Disordered" evidence="1">
    <location>
        <begin position="143"/>
        <end position="175"/>
    </location>
</feature>
<comment type="caution">
    <text evidence="2">The sequence shown here is derived from an EMBL/GenBank/DDBJ whole genome shotgun (WGS) entry which is preliminary data.</text>
</comment>
<dbReference type="InterPro" id="IPR027956">
    <property type="entry name" value="CIROZ"/>
</dbReference>
<evidence type="ECO:0000313" key="3">
    <source>
        <dbReference type="Proteomes" id="UP001266305"/>
    </source>
</evidence>
<feature type="compositionally biased region" description="Low complexity" evidence="1">
    <location>
        <begin position="27"/>
        <end position="36"/>
    </location>
</feature>
<dbReference type="PANTHER" id="PTHR38653">
    <property type="entry name" value="GENE 572-RELATED"/>
    <property type="match status" value="1"/>
</dbReference>
<accession>A0ABQ9V9S7</accession>
<dbReference type="EMBL" id="JASSZA010000007">
    <property type="protein sequence ID" value="KAK2105910.1"/>
    <property type="molecule type" value="Genomic_DNA"/>
</dbReference>
<feature type="region of interest" description="Disordered" evidence="1">
    <location>
        <begin position="246"/>
        <end position="344"/>
    </location>
</feature>